<proteinExistence type="predicted"/>
<evidence type="ECO:0000313" key="4">
    <source>
        <dbReference type="EMBL" id="KAL0427908.1"/>
    </source>
</evidence>
<feature type="transmembrane region" description="Helical" evidence="1">
    <location>
        <begin position="78"/>
        <end position="96"/>
    </location>
</feature>
<keyword evidence="1" id="KW-1133">Transmembrane helix</keyword>
<name>A0AAW2VFI6_9LAMI</name>
<dbReference type="InterPro" id="IPR057670">
    <property type="entry name" value="SH3_retrovirus"/>
</dbReference>
<feature type="non-terminal residue" evidence="4">
    <location>
        <position position="242"/>
    </location>
</feature>
<keyword evidence="1" id="KW-0812">Transmembrane</keyword>
<dbReference type="Pfam" id="PF25597">
    <property type="entry name" value="SH3_retrovirus"/>
    <property type="match status" value="1"/>
</dbReference>
<feature type="domain" description="Reverse transcriptase Ty1/copia-type" evidence="2">
    <location>
        <begin position="166"/>
        <end position="235"/>
    </location>
</feature>
<feature type="domain" description="Retroviral polymerase SH3-like" evidence="3">
    <location>
        <begin position="8"/>
        <end position="35"/>
    </location>
</feature>
<evidence type="ECO:0000259" key="2">
    <source>
        <dbReference type="Pfam" id="PF07727"/>
    </source>
</evidence>
<reference evidence="4" key="2">
    <citation type="journal article" date="2024" name="Plant">
        <title>Genomic evolution and insights into agronomic trait innovations of Sesamum species.</title>
        <authorList>
            <person name="Miao H."/>
            <person name="Wang L."/>
            <person name="Qu L."/>
            <person name="Liu H."/>
            <person name="Sun Y."/>
            <person name="Le M."/>
            <person name="Wang Q."/>
            <person name="Wei S."/>
            <person name="Zheng Y."/>
            <person name="Lin W."/>
            <person name="Duan Y."/>
            <person name="Cao H."/>
            <person name="Xiong S."/>
            <person name="Wang X."/>
            <person name="Wei L."/>
            <person name="Li C."/>
            <person name="Ma Q."/>
            <person name="Ju M."/>
            <person name="Zhao R."/>
            <person name="Li G."/>
            <person name="Mu C."/>
            <person name="Tian Q."/>
            <person name="Mei H."/>
            <person name="Zhang T."/>
            <person name="Gao T."/>
            <person name="Zhang H."/>
        </authorList>
    </citation>
    <scope>NUCLEOTIDE SEQUENCE</scope>
    <source>
        <strain evidence="4">KEN1</strain>
    </source>
</reference>
<evidence type="ECO:0000256" key="1">
    <source>
        <dbReference type="SAM" id="Phobius"/>
    </source>
</evidence>
<dbReference type="AlphaFoldDB" id="A0AAW2VFI6"/>
<dbReference type="InterPro" id="IPR013103">
    <property type="entry name" value="RVT_2"/>
</dbReference>
<organism evidence="4">
    <name type="scientific">Sesamum latifolium</name>
    <dbReference type="NCBI Taxonomy" id="2727402"/>
    <lineage>
        <taxon>Eukaryota</taxon>
        <taxon>Viridiplantae</taxon>
        <taxon>Streptophyta</taxon>
        <taxon>Embryophyta</taxon>
        <taxon>Tracheophyta</taxon>
        <taxon>Spermatophyta</taxon>
        <taxon>Magnoliopsida</taxon>
        <taxon>eudicotyledons</taxon>
        <taxon>Gunneridae</taxon>
        <taxon>Pentapetalae</taxon>
        <taxon>asterids</taxon>
        <taxon>lamiids</taxon>
        <taxon>Lamiales</taxon>
        <taxon>Pedaliaceae</taxon>
        <taxon>Sesamum</taxon>
    </lineage>
</organism>
<feature type="transmembrane region" description="Helical" evidence="1">
    <location>
        <begin position="116"/>
        <end position="137"/>
    </location>
</feature>
<keyword evidence="1" id="KW-0472">Membrane</keyword>
<evidence type="ECO:0000259" key="3">
    <source>
        <dbReference type="Pfam" id="PF25597"/>
    </source>
</evidence>
<reference evidence="4" key="1">
    <citation type="submission" date="2020-06" db="EMBL/GenBank/DDBJ databases">
        <authorList>
            <person name="Li T."/>
            <person name="Hu X."/>
            <person name="Zhang T."/>
            <person name="Song X."/>
            <person name="Zhang H."/>
            <person name="Dai N."/>
            <person name="Sheng W."/>
            <person name="Hou X."/>
            <person name="Wei L."/>
        </authorList>
    </citation>
    <scope>NUCLEOTIDE SEQUENCE</scope>
    <source>
        <strain evidence="4">KEN1</strain>
        <tissue evidence="4">Leaf</tissue>
    </source>
</reference>
<dbReference type="EMBL" id="JACGWN010000010">
    <property type="protein sequence ID" value="KAL0427908.1"/>
    <property type="molecule type" value="Genomic_DNA"/>
</dbReference>
<gene>
    <name evidence="4" type="ORF">Slati_2965600</name>
</gene>
<protein>
    <submittedName>
        <fullName evidence="4">Retrovirus-related Pol polyprotein from transposon RE1</fullName>
    </submittedName>
</protein>
<accession>A0AAW2VFI6</accession>
<sequence length="242" mass="27210">MLSIKSVQTYDLNTHRIFISRDVTFFEHNFPFVASQDSPPSHHPLPPVPLIVDCLHDSSLTPPTTTPSPPHMQNLHHLMFLIFLILLALLTISRFLPGDLIGLPISPTGLTTLFAISLLHPSCILVTLHTCPLWLLYQFCRSQDHLQRLSNFLNRKRPWTLKSRASQGVVARGYNQVEGVDYVDNFSLVAKAVTVRIFLDIVSAYSWPIQQLDINNAFLHGYLDDGIYMAPLEGYAALPGLV</sequence>
<comment type="caution">
    <text evidence="4">The sequence shown here is derived from an EMBL/GenBank/DDBJ whole genome shotgun (WGS) entry which is preliminary data.</text>
</comment>
<dbReference type="Pfam" id="PF07727">
    <property type="entry name" value="RVT_2"/>
    <property type="match status" value="1"/>
</dbReference>